<name>A0ABR7TU11_9BACT</name>
<proteinExistence type="predicted"/>
<comment type="caution">
    <text evidence="1">The sequence shown here is derived from an EMBL/GenBank/DDBJ whole genome shotgun (WGS) entry which is preliminary data.</text>
</comment>
<evidence type="ECO:0000313" key="2">
    <source>
        <dbReference type="Proteomes" id="UP000659124"/>
    </source>
</evidence>
<protein>
    <recommendedName>
        <fullName evidence="3">Six-cysteine peptide SCIFF</fullName>
    </recommendedName>
</protein>
<dbReference type="Proteomes" id="UP000659124">
    <property type="component" value="Unassembled WGS sequence"/>
</dbReference>
<evidence type="ECO:0000313" key="1">
    <source>
        <dbReference type="EMBL" id="MBC9933525.1"/>
    </source>
</evidence>
<gene>
    <name evidence="1" type="ORF">ICL07_24260</name>
</gene>
<dbReference type="EMBL" id="JACVFC010000003">
    <property type="protein sequence ID" value="MBC9933525.1"/>
    <property type="molecule type" value="Genomic_DNA"/>
</dbReference>
<organism evidence="1 2">
    <name type="scientific">Chitinophaga qingshengii</name>
    <dbReference type="NCBI Taxonomy" id="1569794"/>
    <lineage>
        <taxon>Bacteria</taxon>
        <taxon>Pseudomonadati</taxon>
        <taxon>Bacteroidota</taxon>
        <taxon>Chitinophagia</taxon>
        <taxon>Chitinophagales</taxon>
        <taxon>Chitinophagaceae</taxon>
        <taxon>Chitinophaga</taxon>
    </lineage>
</organism>
<accession>A0ABR7TU11</accession>
<evidence type="ECO:0008006" key="3">
    <source>
        <dbReference type="Google" id="ProtNLM"/>
    </source>
</evidence>
<reference evidence="1 2" key="1">
    <citation type="submission" date="2020-09" db="EMBL/GenBank/DDBJ databases">
        <title>Genome sequences of type strains of Chitinophaga qingshengii and Chitinophaga varians.</title>
        <authorList>
            <person name="Kittiwongwattana C."/>
        </authorList>
    </citation>
    <scope>NUCLEOTIDE SEQUENCE [LARGE SCALE GENOMIC DNA]</scope>
    <source>
        <strain evidence="1 2">JCM 30026</strain>
    </source>
</reference>
<dbReference type="RefSeq" id="WP_188090619.1">
    <property type="nucleotide sequence ID" value="NZ_JACVFC010000003.1"/>
</dbReference>
<keyword evidence="2" id="KW-1185">Reference proteome</keyword>
<sequence>MMKKKKLNLPQLTLNKAVISNLSQDRITGGASSPRITCFETCVQTCLETCQFGCSVSEVSQMGTSCAGCNTTMICP</sequence>